<feature type="compositionally biased region" description="Basic and acidic residues" evidence="1">
    <location>
        <begin position="443"/>
        <end position="457"/>
    </location>
</feature>
<protein>
    <recommendedName>
        <fullName evidence="2">DNA mismatch repair protein MutS connector domain-containing protein</fullName>
    </recommendedName>
</protein>
<feature type="non-terminal residue" evidence="3">
    <location>
        <position position="659"/>
    </location>
</feature>
<evidence type="ECO:0000313" key="4">
    <source>
        <dbReference type="Proteomes" id="UP001328107"/>
    </source>
</evidence>
<dbReference type="InterPro" id="IPR007860">
    <property type="entry name" value="DNA_mmatch_repair_MutS_con_dom"/>
</dbReference>
<feature type="domain" description="DNA mismatch repair protein MutS connector" evidence="2">
    <location>
        <begin position="51"/>
        <end position="162"/>
    </location>
</feature>
<feature type="region of interest" description="Disordered" evidence="1">
    <location>
        <begin position="416"/>
        <end position="483"/>
    </location>
</feature>
<dbReference type="AlphaFoldDB" id="A0AAN5HXR6"/>
<evidence type="ECO:0000259" key="2">
    <source>
        <dbReference type="Pfam" id="PF05188"/>
    </source>
</evidence>
<dbReference type="GO" id="GO:0006298">
    <property type="term" value="P:mismatch repair"/>
    <property type="evidence" value="ECO:0007669"/>
    <property type="project" value="InterPro"/>
</dbReference>
<proteinExistence type="predicted"/>
<comment type="caution">
    <text evidence="3">The sequence shown here is derived from an EMBL/GenBank/DDBJ whole genome shotgun (WGS) entry which is preliminary data.</text>
</comment>
<feature type="non-terminal residue" evidence="3">
    <location>
        <position position="1"/>
    </location>
</feature>
<dbReference type="InterPro" id="IPR036678">
    <property type="entry name" value="MutS_con_dom_sf"/>
</dbReference>
<feature type="compositionally biased region" description="Basic and acidic residues" evidence="1">
    <location>
        <begin position="425"/>
        <end position="435"/>
    </location>
</feature>
<dbReference type="GO" id="GO:0030983">
    <property type="term" value="F:mismatched DNA binding"/>
    <property type="evidence" value="ECO:0007669"/>
    <property type="project" value="InterPro"/>
</dbReference>
<dbReference type="EMBL" id="BTRK01000004">
    <property type="protein sequence ID" value="GMR45058.1"/>
    <property type="molecule type" value="Genomic_DNA"/>
</dbReference>
<dbReference type="SUPFAM" id="SSF53150">
    <property type="entry name" value="DNA repair protein MutS, domain II"/>
    <property type="match status" value="1"/>
</dbReference>
<dbReference type="GO" id="GO:0005524">
    <property type="term" value="F:ATP binding"/>
    <property type="evidence" value="ECO:0007669"/>
    <property type="project" value="InterPro"/>
</dbReference>
<evidence type="ECO:0000256" key="1">
    <source>
        <dbReference type="SAM" id="MobiDB-lite"/>
    </source>
</evidence>
<name>A0AAN5HXR6_9BILA</name>
<evidence type="ECO:0000313" key="3">
    <source>
        <dbReference type="EMBL" id="GMR45058.1"/>
    </source>
</evidence>
<gene>
    <name evidence="3" type="ORF">PMAYCL1PPCAC_15253</name>
</gene>
<dbReference type="Pfam" id="PF05188">
    <property type="entry name" value="MutS_II"/>
    <property type="match status" value="1"/>
</dbReference>
<organism evidence="3 4">
    <name type="scientific">Pristionchus mayeri</name>
    <dbReference type="NCBI Taxonomy" id="1317129"/>
    <lineage>
        <taxon>Eukaryota</taxon>
        <taxon>Metazoa</taxon>
        <taxon>Ecdysozoa</taxon>
        <taxon>Nematoda</taxon>
        <taxon>Chromadorea</taxon>
        <taxon>Rhabditida</taxon>
        <taxon>Rhabditina</taxon>
        <taxon>Diplogasteromorpha</taxon>
        <taxon>Diplogasteroidea</taxon>
        <taxon>Neodiplogasteridae</taxon>
        <taxon>Pristionchus</taxon>
    </lineage>
</organism>
<feature type="compositionally biased region" description="Basic and acidic residues" evidence="1">
    <location>
        <begin position="471"/>
        <end position="483"/>
    </location>
</feature>
<sequence>SEALGRPFPGFVTCLSKGQSKKEGRTRTLDDRTNPTAPIFVSIVESKPISSRGLLGVAALNPATNDFHLFSFDDPDYSRLNTLLQELHATEIIIKNSKKKALNEAVTSACPGALISTVSKQNYEGGLAMYRALCNPNSKVENSAGMDRCLSALAGLVKYAEHSAGAALPPAGCTFRLHENEVVICCPLCEKDVQNPRKVEMRNALEIQDHFFRVHWNLRGYACHHCGQMYSTGEQLQQEHDCQEWRVFKMRMFGEGQTEERLEMECRSILLCCADCGWYRAVNKKERKRDEEEQMRELKAFLSHHNNDGLLALPVHFAYYPVDELHTVRFPANTREGRERPPPCIHCGPRPVQFGDAVEANDHHIKMHRDKAVTCEVCHDYATTEYVLGRHQLSHLNENALFADYLSERARVIPPPSMRCAPRRGWKDRGADADTSKGSTSGVDERLNTTDASRDADGANSSAVTISKRLTKGDEAKKAAEKESREARAIRDELSRKFGGCMRGFDGVWFRDEDAAKFREWIDYWESEEGRKIGPSSLVVDASMCSFVPVSASEEMELEIRKVDELLLAGFLLNDNVFYCKACNSILKGHQAIEHLYQTGKSPNKCARNGNRTIRDPTMNENMHLLYHATSDDESSSTASALSCPYCTRKVCSITGLRV</sequence>
<keyword evidence="4" id="KW-1185">Reference proteome</keyword>
<dbReference type="Gene3D" id="3.30.420.110">
    <property type="entry name" value="MutS, connector domain"/>
    <property type="match status" value="1"/>
</dbReference>
<reference evidence="4" key="1">
    <citation type="submission" date="2022-10" db="EMBL/GenBank/DDBJ databases">
        <title>Genome assembly of Pristionchus species.</title>
        <authorList>
            <person name="Yoshida K."/>
            <person name="Sommer R.J."/>
        </authorList>
    </citation>
    <scope>NUCLEOTIDE SEQUENCE [LARGE SCALE GENOMIC DNA]</scope>
    <source>
        <strain evidence="4">RS5460</strain>
    </source>
</reference>
<dbReference type="Proteomes" id="UP001328107">
    <property type="component" value="Unassembled WGS sequence"/>
</dbReference>
<accession>A0AAN5HXR6</accession>